<organism evidence="1">
    <name type="scientific">Arion vulgaris</name>
    <dbReference type="NCBI Taxonomy" id="1028688"/>
    <lineage>
        <taxon>Eukaryota</taxon>
        <taxon>Metazoa</taxon>
        <taxon>Spiralia</taxon>
        <taxon>Lophotrochozoa</taxon>
        <taxon>Mollusca</taxon>
        <taxon>Gastropoda</taxon>
        <taxon>Heterobranchia</taxon>
        <taxon>Euthyneura</taxon>
        <taxon>Panpulmonata</taxon>
        <taxon>Eupulmonata</taxon>
        <taxon>Stylommatophora</taxon>
        <taxon>Helicina</taxon>
        <taxon>Arionoidea</taxon>
        <taxon>Arionidae</taxon>
        <taxon>Arion</taxon>
    </lineage>
</organism>
<name>A0A0B6YAH4_9EUPU</name>
<sequence length="66" mass="7757">MLLKEINLCRKLINMKNRQLSLGSRAHGDNRQTQWGMRQEYDREREFCIEMSTFKLIASADVLGDP</sequence>
<proteinExistence type="predicted"/>
<accession>A0A0B6YAH4</accession>
<reference evidence="1" key="1">
    <citation type="submission" date="2014-12" db="EMBL/GenBank/DDBJ databases">
        <title>Insight into the proteome of Arion vulgaris.</title>
        <authorList>
            <person name="Aradska J."/>
            <person name="Bulat T."/>
            <person name="Smidak R."/>
            <person name="Sarate P."/>
            <person name="Gangsoo J."/>
            <person name="Sialana F."/>
            <person name="Bilban M."/>
            <person name="Lubec G."/>
        </authorList>
    </citation>
    <scope>NUCLEOTIDE SEQUENCE</scope>
    <source>
        <tissue evidence="1">Skin</tissue>
    </source>
</reference>
<evidence type="ECO:0000313" key="1">
    <source>
        <dbReference type="EMBL" id="CEK53337.1"/>
    </source>
</evidence>
<dbReference type="AlphaFoldDB" id="A0A0B6YAH4"/>
<protein>
    <submittedName>
        <fullName evidence="1">Uncharacterized protein</fullName>
    </submittedName>
</protein>
<dbReference type="EMBL" id="HACG01006472">
    <property type="protein sequence ID" value="CEK53337.1"/>
    <property type="molecule type" value="Transcribed_RNA"/>
</dbReference>
<gene>
    <name evidence="1" type="primary">ORF19937</name>
</gene>